<evidence type="ECO:0000313" key="2">
    <source>
        <dbReference type="EMBL" id="KAG8545068.1"/>
    </source>
</evidence>
<name>A0AAV6ZGQ2_ENGPU</name>
<keyword evidence="1" id="KW-1133">Transmembrane helix</keyword>
<proteinExistence type="predicted"/>
<comment type="caution">
    <text evidence="2">The sequence shown here is derived from an EMBL/GenBank/DDBJ whole genome shotgun (WGS) entry which is preliminary data.</text>
</comment>
<feature type="transmembrane region" description="Helical" evidence="1">
    <location>
        <begin position="69"/>
        <end position="89"/>
    </location>
</feature>
<evidence type="ECO:0000313" key="3">
    <source>
        <dbReference type="Proteomes" id="UP000824782"/>
    </source>
</evidence>
<keyword evidence="3" id="KW-1185">Reference proteome</keyword>
<keyword evidence="1" id="KW-0472">Membrane</keyword>
<sequence>MSLALPPAAPPSGFLWESVSKRKVLHAHWGLEQPDLRHERPSLAAGVTVLPRARCYSWLSCRGPTAQGLLIFLQAARCVLLIVIILLLLHLARRLQPHQPLLSVISHV</sequence>
<dbReference type="EMBL" id="WNYA01001816">
    <property type="protein sequence ID" value="KAG8545068.1"/>
    <property type="molecule type" value="Genomic_DNA"/>
</dbReference>
<dbReference type="AlphaFoldDB" id="A0AAV6ZGQ2"/>
<protein>
    <submittedName>
        <fullName evidence="2">Uncharacterized protein</fullName>
    </submittedName>
</protein>
<reference evidence="2" key="1">
    <citation type="thesis" date="2020" institute="ProQuest LLC" country="789 East Eisenhower Parkway, Ann Arbor, MI, USA">
        <title>Comparative Genomics and Chromosome Evolution.</title>
        <authorList>
            <person name="Mudd A.B."/>
        </authorList>
    </citation>
    <scope>NUCLEOTIDE SEQUENCE</scope>
    <source>
        <strain evidence="2">237g6f4</strain>
        <tissue evidence="2">Blood</tissue>
    </source>
</reference>
<gene>
    <name evidence="2" type="ORF">GDO81_021438</name>
</gene>
<organism evidence="2 3">
    <name type="scientific">Engystomops pustulosus</name>
    <name type="common">Tungara frog</name>
    <name type="synonym">Physalaemus pustulosus</name>
    <dbReference type="NCBI Taxonomy" id="76066"/>
    <lineage>
        <taxon>Eukaryota</taxon>
        <taxon>Metazoa</taxon>
        <taxon>Chordata</taxon>
        <taxon>Craniata</taxon>
        <taxon>Vertebrata</taxon>
        <taxon>Euteleostomi</taxon>
        <taxon>Amphibia</taxon>
        <taxon>Batrachia</taxon>
        <taxon>Anura</taxon>
        <taxon>Neobatrachia</taxon>
        <taxon>Hyloidea</taxon>
        <taxon>Leptodactylidae</taxon>
        <taxon>Leiuperinae</taxon>
        <taxon>Engystomops</taxon>
    </lineage>
</organism>
<evidence type="ECO:0000256" key="1">
    <source>
        <dbReference type="SAM" id="Phobius"/>
    </source>
</evidence>
<accession>A0AAV6ZGQ2</accession>
<dbReference type="Proteomes" id="UP000824782">
    <property type="component" value="Unassembled WGS sequence"/>
</dbReference>
<keyword evidence="1" id="KW-0812">Transmembrane</keyword>